<protein>
    <submittedName>
        <fullName evidence="2">CLUMA_CG002138, isoform A</fullName>
    </submittedName>
</protein>
<sequence length="82" mass="9477">MTRISLENRLLYSMPHHSSEINHLFVLNIFCLYFSTVVLRLALFPRKALGLGRCCKNVTNTILVAKVKCIYWILTQHAEIVT</sequence>
<keyword evidence="3" id="KW-1185">Reference proteome</keyword>
<accession>A0A1J1HQ72</accession>
<evidence type="ECO:0000313" key="3">
    <source>
        <dbReference type="Proteomes" id="UP000183832"/>
    </source>
</evidence>
<keyword evidence="1" id="KW-1133">Transmembrane helix</keyword>
<dbReference type="AlphaFoldDB" id="A0A1J1HQ72"/>
<keyword evidence="1" id="KW-0472">Membrane</keyword>
<feature type="transmembrane region" description="Helical" evidence="1">
    <location>
        <begin position="21"/>
        <end position="43"/>
    </location>
</feature>
<proteinExistence type="predicted"/>
<organism evidence="2 3">
    <name type="scientific">Clunio marinus</name>
    <dbReference type="NCBI Taxonomy" id="568069"/>
    <lineage>
        <taxon>Eukaryota</taxon>
        <taxon>Metazoa</taxon>
        <taxon>Ecdysozoa</taxon>
        <taxon>Arthropoda</taxon>
        <taxon>Hexapoda</taxon>
        <taxon>Insecta</taxon>
        <taxon>Pterygota</taxon>
        <taxon>Neoptera</taxon>
        <taxon>Endopterygota</taxon>
        <taxon>Diptera</taxon>
        <taxon>Nematocera</taxon>
        <taxon>Chironomoidea</taxon>
        <taxon>Chironomidae</taxon>
        <taxon>Clunio</taxon>
    </lineage>
</organism>
<dbReference type="Proteomes" id="UP000183832">
    <property type="component" value="Unassembled WGS sequence"/>
</dbReference>
<gene>
    <name evidence="2" type="ORF">CLUMA_CG002138</name>
</gene>
<reference evidence="2 3" key="1">
    <citation type="submission" date="2015-04" db="EMBL/GenBank/DDBJ databases">
        <authorList>
            <person name="Syromyatnikov M.Y."/>
            <person name="Popov V.N."/>
        </authorList>
    </citation>
    <scope>NUCLEOTIDE SEQUENCE [LARGE SCALE GENOMIC DNA]</scope>
</reference>
<evidence type="ECO:0000313" key="2">
    <source>
        <dbReference type="EMBL" id="CRK88361.1"/>
    </source>
</evidence>
<evidence type="ECO:0000256" key="1">
    <source>
        <dbReference type="SAM" id="Phobius"/>
    </source>
</evidence>
<name>A0A1J1HQ72_9DIPT</name>
<dbReference type="EMBL" id="CVRI01000006">
    <property type="protein sequence ID" value="CRK88361.1"/>
    <property type="molecule type" value="Genomic_DNA"/>
</dbReference>
<keyword evidence="1" id="KW-0812">Transmembrane</keyword>